<name>A0A6G0U734_APHGL</name>
<sequence length="182" mass="20116">MIRQASASISLLNVCQLGYPSLTGLKLNCLYATARRPLSNNYLLIVSTVEKSTTAFVVYFSYCPKLAVSRKRVQLTWYVLHIAVSEVCLFLYDSFSNSDKVKLALFISLVSSNSVFRNVSLSMVDLVLCSLSFNALHSIASDPMVSISPCPSEMGKISSDSFKLLEQVLIDSSKTSNSYRII</sequence>
<evidence type="ECO:0000313" key="1">
    <source>
        <dbReference type="EMBL" id="KAE9544884.1"/>
    </source>
</evidence>
<comment type="caution">
    <text evidence="1">The sequence shown here is derived from an EMBL/GenBank/DDBJ whole genome shotgun (WGS) entry which is preliminary data.</text>
</comment>
<dbReference type="Proteomes" id="UP000475862">
    <property type="component" value="Unassembled WGS sequence"/>
</dbReference>
<dbReference type="EMBL" id="VYZN01000001">
    <property type="protein sequence ID" value="KAE9544884.1"/>
    <property type="molecule type" value="Genomic_DNA"/>
</dbReference>
<gene>
    <name evidence="1" type="ORF">AGLY_000427</name>
</gene>
<keyword evidence="2" id="KW-1185">Reference proteome</keyword>
<reference evidence="1 2" key="1">
    <citation type="submission" date="2019-08" db="EMBL/GenBank/DDBJ databases">
        <title>The genome of the soybean aphid Biotype 1, its phylome, world population structure and adaptation to the North American continent.</title>
        <authorList>
            <person name="Giordano R."/>
            <person name="Donthu R.K."/>
            <person name="Hernandez A.G."/>
            <person name="Wright C.L."/>
            <person name="Zimin A.V."/>
        </authorList>
    </citation>
    <scope>NUCLEOTIDE SEQUENCE [LARGE SCALE GENOMIC DNA]</scope>
    <source>
        <tissue evidence="1">Whole aphids</tissue>
    </source>
</reference>
<evidence type="ECO:0000313" key="2">
    <source>
        <dbReference type="Proteomes" id="UP000475862"/>
    </source>
</evidence>
<organism evidence="1 2">
    <name type="scientific">Aphis glycines</name>
    <name type="common">Soybean aphid</name>
    <dbReference type="NCBI Taxonomy" id="307491"/>
    <lineage>
        <taxon>Eukaryota</taxon>
        <taxon>Metazoa</taxon>
        <taxon>Ecdysozoa</taxon>
        <taxon>Arthropoda</taxon>
        <taxon>Hexapoda</taxon>
        <taxon>Insecta</taxon>
        <taxon>Pterygota</taxon>
        <taxon>Neoptera</taxon>
        <taxon>Paraneoptera</taxon>
        <taxon>Hemiptera</taxon>
        <taxon>Sternorrhyncha</taxon>
        <taxon>Aphidomorpha</taxon>
        <taxon>Aphidoidea</taxon>
        <taxon>Aphididae</taxon>
        <taxon>Aphidini</taxon>
        <taxon>Aphis</taxon>
        <taxon>Aphis</taxon>
    </lineage>
</organism>
<dbReference type="AlphaFoldDB" id="A0A6G0U734"/>
<protein>
    <submittedName>
        <fullName evidence="1">Uncharacterized protein</fullName>
    </submittedName>
</protein>
<proteinExistence type="predicted"/>
<accession>A0A6G0U734</accession>